<sequence length="104" mass="10327">MVRGTRPSNARMPTTASPATNHIVARHPNWLPNAVPRGAPNAVAAVNPVRTTAIARPRRSDGTSAAPDAAATGTNSPVPAAATACATSSSPNVGASAAPTVPTR</sequence>
<evidence type="ECO:0000313" key="2">
    <source>
        <dbReference type="EMBL" id="GAA2073091.1"/>
    </source>
</evidence>
<dbReference type="EMBL" id="BAAAPE010000007">
    <property type="protein sequence ID" value="GAA2073091.1"/>
    <property type="molecule type" value="Genomic_DNA"/>
</dbReference>
<feature type="region of interest" description="Disordered" evidence="1">
    <location>
        <begin position="1"/>
        <end position="24"/>
    </location>
</feature>
<feature type="region of interest" description="Disordered" evidence="1">
    <location>
        <begin position="52"/>
        <end position="104"/>
    </location>
</feature>
<keyword evidence="3" id="KW-1185">Reference proteome</keyword>
<feature type="compositionally biased region" description="Polar residues" evidence="1">
    <location>
        <begin position="1"/>
        <end position="20"/>
    </location>
</feature>
<protein>
    <submittedName>
        <fullName evidence="2">Uncharacterized protein</fullName>
    </submittedName>
</protein>
<evidence type="ECO:0000256" key="1">
    <source>
        <dbReference type="SAM" id="MobiDB-lite"/>
    </source>
</evidence>
<evidence type="ECO:0000313" key="3">
    <source>
        <dbReference type="Proteomes" id="UP001500016"/>
    </source>
</evidence>
<gene>
    <name evidence="2" type="ORF">GCM10009801_26150</name>
</gene>
<feature type="compositionally biased region" description="Low complexity" evidence="1">
    <location>
        <begin position="76"/>
        <end position="91"/>
    </location>
</feature>
<organism evidence="2 3">
    <name type="scientific">Streptomyces albiaxialis</name>
    <dbReference type="NCBI Taxonomy" id="329523"/>
    <lineage>
        <taxon>Bacteria</taxon>
        <taxon>Bacillati</taxon>
        <taxon>Actinomycetota</taxon>
        <taxon>Actinomycetes</taxon>
        <taxon>Kitasatosporales</taxon>
        <taxon>Streptomycetaceae</taxon>
        <taxon>Streptomyces</taxon>
    </lineage>
</organism>
<name>A0ABN2VUR9_9ACTN</name>
<proteinExistence type="predicted"/>
<accession>A0ABN2VUR9</accession>
<comment type="caution">
    <text evidence="2">The sequence shown here is derived from an EMBL/GenBank/DDBJ whole genome shotgun (WGS) entry which is preliminary data.</text>
</comment>
<dbReference type="Proteomes" id="UP001500016">
    <property type="component" value="Unassembled WGS sequence"/>
</dbReference>
<reference evidence="2 3" key="1">
    <citation type="journal article" date="2019" name="Int. J. Syst. Evol. Microbiol.">
        <title>The Global Catalogue of Microorganisms (GCM) 10K type strain sequencing project: providing services to taxonomists for standard genome sequencing and annotation.</title>
        <authorList>
            <consortium name="The Broad Institute Genomics Platform"/>
            <consortium name="The Broad Institute Genome Sequencing Center for Infectious Disease"/>
            <person name="Wu L."/>
            <person name="Ma J."/>
        </authorList>
    </citation>
    <scope>NUCLEOTIDE SEQUENCE [LARGE SCALE GENOMIC DNA]</scope>
    <source>
        <strain evidence="2 3">JCM 15478</strain>
    </source>
</reference>